<sequence>MLPCTTILALLALAQLLHYLVQLSRVEASTAGETSFKMWQRHQNEELPEQARGILWMKGNTCPELQLTLEAGSYDKTSRRLLLPFGTAYSWSYNSDLAGWVEYAVVTLNLAFFSPGKLRVEFDEDFRSATMQITIAGISQAEIVGLWALNRTDDSGNFWNRMQWNASERKWELVYDIKKALGADGIKLPAWSPLVQSVLSGVVVHGKGCGSSRIKTDVQLVHGDLLMRQVLLTILFSALWLMLLGYCLQRSGAKAPSADVQPLVYKPCHATEPLPVSLGPQSGPQSSQADRLCMPEKDLLESLELANVRHRVSCPGRVYRRRCPCAQSSSSLAASKALCSQVCSKEARTAAATARADIVAASPV</sequence>
<organism evidence="1 2">
    <name type="scientific">Symbiodinium microadriaticum</name>
    <name type="common">Dinoflagellate</name>
    <name type="synonym">Zooxanthella microadriatica</name>
    <dbReference type="NCBI Taxonomy" id="2951"/>
    <lineage>
        <taxon>Eukaryota</taxon>
        <taxon>Sar</taxon>
        <taxon>Alveolata</taxon>
        <taxon>Dinophyceae</taxon>
        <taxon>Suessiales</taxon>
        <taxon>Symbiodiniaceae</taxon>
        <taxon>Symbiodinium</taxon>
    </lineage>
</organism>
<gene>
    <name evidence="1" type="ORF">AK812_SmicGene26989</name>
</gene>
<dbReference type="EMBL" id="LSRX01000670">
    <property type="protein sequence ID" value="OLP91326.1"/>
    <property type="molecule type" value="Genomic_DNA"/>
</dbReference>
<protein>
    <submittedName>
        <fullName evidence="1">Uncharacterized protein</fullName>
    </submittedName>
</protein>
<dbReference type="Proteomes" id="UP000186817">
    <property type="component" value="Unassembled WGS sequence"/>
</dbReference>
<evidence type="ECO:0000313" key="1">
    <source>
        <dbReference type="EMBL" id="OLP91326.1"/>
    </source>
</evidence>
<proteinExistence type="predicted"/>
<dbReference type="OrthoDB" id="409012at2759"/>
<accession>A0A1Q9D861</accession>
<keyword evidence="2" id="KW-1185">Reference proteome</keyword>
<reference evidence="1 2" key="1">
    <citation type="submission" date="2016-02" db="EMBL/GenBank/DDBJ databases">
        <title>Genome analysis of coral dinoflagellate symbionts highlights evolutionary adaptations to a symbiotic lifestyle.</title>
        <authorList>
            <person name="Aranda M."/>
            <person name="Li Y."/>
            <person name="Liew Y.J."/>
            <person name="Baumgarten S."/>
            <person name="Simakov O."/>
            <person name="Wilson M."/>
            <person name="Piel J."/>
            <person name="Ashoor H."/>
            <person name="Bougouffa S."/>
            <person name="Bajic V.B."/>
            <person name="Ryu T."/>
            <person name="Ravasi T."/>
            <person name="Bayer T."/>
            <person name="Micklem G."/>
            <person name="Kim H."/>
            <person name="Bhak J."/>
            <person name="Lajeunesse T.C."/>
            <person name="Voolstra C.R."/>
        </authorList>
    </citation>
    <scope>NUCLEOTIDE SEQUENCE [LARGE SCALE GENOMIC DNA]</scope>
    <source>
        <strain evidence="1 2">CCMP2467</strain>
    </source>
</reference>
<evidence type="ECO:0000313" key="2">
    <source>
        <dbReference type="Proteomes" id="UP000186817"/>
    </source>
</evidence>
<name>A0A1Q9D861_SYMMI</name>
<dbReference type="AlphaFoldDB" id="A0A1Q9D861"/>
<comment type="caution">
    <text evidence="1">The sequence shown here is derived from an EMBL/GenBank/DDBJ whole genome shotgun (WGS) entry which is preliminary data.</text>
</comment>